<evidence type="ECO:0000256" key="8">
    <source>
        <dbReference type="NCBIfam" id="TIGR03303"/>
    </source>
</evidence>
<keyword evidence="7" id="KW-0998">Cell outer membrane</keyword>
<dbReference type="InterPro" id="IPR039910">
    <property type="entry name" value="D15-like"/>
</dbReference>
<dbReference type="PROSITE" id="PS01156">
    <property type="entry name" value="TONB_DEPENDENT_REC_2"/>
    <property type="match status" value="1"/>
</dbReference>
<evidence type="ECO:0000256" key="9">
    <source>
        <dbReference type="SAM" id="SignalP"/>
    </source>
</evidence>
<gene>
    <name evidence="11" type="primary">bamA</name>
    <name evidence="11" type="ORF">JYU14_04090</name>
</gene>
<dbReference type="Pfam" id="PF01103">
    <property type="entry name" value="Omp85"/>
    <property type="match status" value="1"/>
</dbReference>
<keyword evidence="2" id="KW-1134">Transmembrane beta strand</keyword>
<dbReference type="PANTHER" id="PTHR12815:SF47">
    <property type="entry name" value="TRANSLOCATION AND ASSEMBLY MODULE SUBUNIT TAMA"/>
    <property type="match status" value="1"/>
</dbReference>
<evidence type="ECO:0000256" key="3">
    <source>
        <dbReference type="ARBA" id="ARBA00022692"/>
    </source>
</evidence>
<sequence>MKTFFSFLYVFLFCSSFSCFAEGQQYEGKDVASVVVTVADLPADLSFDKTAFLSRMKTQAGHRFSQTDFDQDLKTLSKDYEGVSPKIVVKNDELYITLTVALKPMIRKILWRGNDHFKDYPLQKKLDIDQGVVYDREAFNEGFHKLRTHYVKKGFFEAQLNYKLIPLPGTNEVDVEITVEEGRSGRIKEILFQGFTKKEEDDLLSMIMTKEYNLFTSWVTHAGTYHEEMVEQDKYTIINFLQNEGYAAAKVEINIRDAKDKNRILVEVVAERGERYYFGPVTFAGNKVFDEAVIDSLIVAREGGVYSPDKVRDTVQNITNYYGERGYIETIVDYEASLEQGRPVYDVNLSIEEGKKFRVGLVRVFGNTSTQTPVILHETLLVPGEVFDIRKLKATEQRLRNIGYFENVNVYAVNPAEGQNVDIAALAGLGEEGEEFRPVYIEVEETNTGSFSIFFGFSTLDSLFGGVEIVERNFNIRGINGLLSEGPIALRGGGEYMRLRFNVAKKNTQYLLSWTKPYFMDTQWTVGFDVEKSDSRQQSDDYALDSLSFSLHASHPINDYLSFSTHYRIKNTDVRVSDSASQALRDEANNDGVISAVGASIIYDSIDNPFSPRRGFRSQIEAEFAGLGGRSTFLSCGYLNTYYLPISSRGTLKYRADLRFLFPLGSTTPSRVPLGERFFLGGETTVRGYRGYIIGPKYSNGDPKGGITSLLLSEEYQHVLNHFVDAFVFFDVGTVTLEKGKLGALRASYGLGLRINIMNQIPLTLGYGVPLNAESRSDERKFFLSLGGRF</sequence>
<dbReference type="InterPro" id="IPR023707">
    <property type="entry name" value="OM_assembly_BamA"/>
</dbReference>
<evidence type="ECO:0000256" key="5">
    <source>
        <dbReference type="ARBA" id="ARBA00022737"/>
    </source>
</evidence>
<evidence type="ECO:0000256" key="2">
    <source>
        <dbReference type="ARBA" id="ARBA00022452"/>
    </source>
</evidence>
<keyword evidence="4 9" id="KW-0732">Signal</keyword>
<proteinExistence type="predicted"/>
<accession>A0ABS3AS90</accession>
<keyword evidence="5" id="KW-0677">Repeat</keyword>
<keyword evidence="6" id="KW-0472">Membrane</keyword>
<feature type="chain" id="PRO_5045363187" description="Outer membrane protein assembly factor BamA" evidence="9">
    <location>
        <begin position="22"/>
        <end position="790"/>
    </location>
</feature>
<feature type="domain" description="POTRA" evidence="10">
    <location>
        <begin position="357"/>
        <end position="428"/>
    </location>
</feature>
<evidence type="ECO:0000256" key="1">
    <source>
        <dbReference type="ARBA" id="ARBA00004370"/>
    </source>
</evidence>
<dbReference type="Pfam" id="PF07244">
    <property type="entry name" value="POTRA"/>
    <property type="match status" value="4"/>
</dbReference>
<evidence type="ECO:0000313" key="12">
    <source>
        <dbReference type="Proteomes" id="UP000722121"/>
    </source>
</evidence>
<dbReference type="Gene3D" id="2.40.160.50">
    <property type="entry name" value="membrane protein fhac: a member of the omp85/tpsb transporter family"/>
    <property type="match status" value="1"/>
</dbReference>
<dbReference type="PIRSF" id="PIRSF006076">
    <property type="entry name" value="OM_assembly_OMP85"/>
    <property type="match status" value="1"/>
</dbReference>
<dbReference type="NCBIfam" id="TIGR03303">
    <property type="entry name" value="OM_YaeT"/>
    <property type="match status" value="1"/>
</dbReference>
<comment type="subcellular location">
    <subcellularLocation>
        <location evidence="1">Membrane</location>
    </subcellularLocation>
</comment>
<dbReference type="EMBL" id="JAFITR010000092">
    <property type="protein sequence ID" value="MBN4067245.1"/>
    <property type="molecule type" value="Genomic_DNA"/>
</dbReference>
<dbReference type="Gene3D" id="3.10.20.310">
    <property type="entry name" value="membrane protein fhac"/>
    <property type="match status" value="4"/>
</dbReference>
<name>A0ABS3AS90_9BACT</name>
<evidence type="ECO:0000256" key="6">
    <source>
        <dbReference type="ARBA" id="ARBA00023136"/>
    </source>
</evidence>
<dbReference type="InterPro" id="IPR034746">
    <property type="entry name" value="POTRA"/>
</dbReference>
<evidence type="ECO:0000256" key="4">
    <source>
        <dbReference type="ARBA" id="ARBA00022729"/>
    </source>
</evidence>
<reference evidence="11 12" key="1">
    <citation type="submission" date="2021-02" db="EMBL/GenBank/DDBJ databases">
        <title>Activity-based single-cell genomes from oceanic crustal fluid captures similar information to metagenomic and metatranscriptomic surveys with orders of magnitude less sampling.</title>
        <authorList>
            <person name="D'Angelo T.S."/>
            <person name="Orcutt B.N."/>
        </authorList>
    </citation>
    <scope>NUCLEOTIDE SEQUENCE [LARGE SCALE GENOMIC DNA]</scope>
    <source>
        <strain evidence="11">AH-315-G07</strain>
    </source>
</reference>
<dbReference type="InterPro" id="IPR010827">
    <property type="entry name" value="BamA/TamA_POTRA"/>
</dbReference>
<evidence type="ECO:0000259" key="10">
    <source>
        <dbReference type="PROSITE" id="PS51779"/>
    </source>
</evidence>
<dbReference type="PANTHER" id="PTHR12815">
    <property type="entry name" value="SORTING AND ASSEMBLY MACHINERY SAMM50 PROTEIN FAMILY MEMBER"/>
    <property type="match status" value="1"/>
</dbReference>
<organism evidence="11 12">
    <name type="scientific">Simkania negevensis</name>
    <dbReference type="NCBI Taxonomy" id="83561"/>
    <lineage>
        <taxon>Bacteria</taxon>
        <taxon>Pseudomonadati</taxon>
        <taxon>Chlamydiota</taxon>
        <taxon>Chlamydiia</taxon>
        <taxon>Parachlamydiales</taxon>
        <taxon>Simkaniaceae</taxon>
        <taxon>Simkania</taxon>
    </lineage>
</organism>
<comment type="caution">
    <text evidence="11">The sequence shown here is derived from an EMBL/GenBank/DDBJ whole genome shotgun (WGS) entry which is preliminary data.</text>
</comment>
<keyword evidence="3" id="KW-0812">Transmembrane</keyword>
<feature type="signal peptide" evidence="9">
    <location>
        <begin position="1"/>
        <end position="21"/>
    </location>
</feature>
<dbReference type="PROSITE" id="PS51779">
    <property type="entry name" value="POTRA"/>
    <property type="match status" value="1"/>
</dbReference>
<evidence type="ECO:0000313" key="11">
    <source>
        <dbReference type="EMBL" id="MBN4067245.1"/>
    </source>
</evidence>
<keyword evidence="12" id="KW-1185">Reference proteome</keyword>
<dbReference type="PROSITE" id="PS51257">
    <property type="entry name" value="PROKAR_LIPOPROTEIN"/>
    <property type="match status" value="1"/>
</dbReference>
<dbReference type="InterPro" id="IPR010917">
    <property type="entry name" value="TonB_rcpt_CS"/>
</dbReference>
<protein>
    <recommendedName>
        <fullName evidence="8">Outer membrane protein assembly factor BamA</fullName>
    </recommendedName>
</protein>
<evidence type="ECO:0000256" key="7">
    <source>
        <dbReference type="ARBA" id="ARBA00023237"/>
    </source>
</evidence>
<dbReference type="Proteomes" id="UP000722121">
    <property type="component" value="Unassembled WGS sequence"/>
</dbReference>
<dbReference type="InterPro" id="IPR000184">
    <property type="entry name" value="Bac_surfAg_D15"/>
</dbReference>